<proteinExistence type="predicted"/>
<dbReference type="AlphaFoldDB" id="A0A1D2AIZ5"/>
<organism evidence="1">
    <name type="scientific">Ornithodoros brasiliensis</name>
    <name type="common">Mouro tick</name>
    <dbReference type="NCBI Taxonomy" id="888526"/>
    <lineage>
        <taxon>Eukaryota</taxon>
        <taxon>Metazoa</taxon>
        <taxon>Ecdysozoa</taxon>
        <taxon>Arthropoda</taxon>
        <taxon>Chelicerata</taxon>
        <taxon>Arachnida</taxon>
        <taxon>Acari</taxon>
        <taxon>Parasitiformes</taxon>
        <taxon>Ixodida</taxon>
        <taxon>Ixodoidea</taxon>
        <taxon>Argasidae</taxon>
        <taxon>Ornithodorinae</taxon>
        <taxon>Ornithodoros</taxon>
    </lineage>
</organism>
<dbReference type="EMBL" id="GETE01000717">
    <property type="protein sequence ID" value="JAT78963.1"/>
    <property type="molecule type" value="Transcribed_RNA"/>
</dbReference>
<name>A0A1D2AIZ5_ORNBR</name>
<sequence>MRDPCKKLLFRSQGYCAGLVHWLFSAKLPSILVLEIKFPILRTFSFTHGVGMLLKFA</sequence>
<evidence type="ECO:0000313" key="1">
    <source>
        <dbReference type="EMBL" id="JAT78963.1"/>
    </source>
</evidence>
<accession>A0A1D2AIZ5</accession>
<protein>
    <submittedName>
        <fullName evidence="1">Uncharacterized protein</fullName>
    </submittedName>
</protein>
<reference evidence="1" key="1">
    <citation type="submission" date="2016-07" db="EMBL/GenBank/DDBJ databases">
        <title>Salivary Glands transcriptome analysis on engorged females of Ornithodoros brasiliensis (Acari:Argasidae).</title>
        <authorList>
            <person name="Simons S.M."/>
            <person name="Carvalho E."/>
            <person name="Junqueira-de-Azevedo I."/>
            <person name="Ho P.L."/>
            <person name="Giovanni D."/>
            <person name="Mendonca R."/>
            <person name="Onofrio V."/>
            <person name="Landulfo G."/>
            <person name="Ramirez D."/>
            <person name="Barros-Battesti D."/>
        </authorList>
    </citation>
    <scope>NUCLEOTIDE SEQUENCE</scope>
    <source>
        <strain evidence="1">Female</strain>
        <tissue evidence="1">Salivary gland</tissue>
    </source>
</reference>